<organism evidence="2 3">
    <name type="scientific">Oikeobacillus pervagus</name>
    <dbReference type="NCBI Taxonomy" id="1325931"/>
    <lineage>
        <taxon>Bacteria</taxon>
        <taxon>Bacillati</taxon>
        <taxon>Bacillota</taxon>
        <taxon>Bacilli</taxon>
        <taxon>Bacillales</taxon>
        <taxon>Bacillaceae</taxon>
        <taxon>Oikeobacillus</taxon>
    </lineage>
</organism>
<keyword evidence="3" id="KW-1185">Reference proteome</keyword>
<name>A0AAJ1SX72_9BACI</name>
<feature type="region of interest" description="Disordered" evidence="1">
    <location>
        <begin position="1"/>
        <end position="40"/>
    </location>
</feature>
<feature type="compositionally biased region" description="Polar residues" evidence="1">
    <location>
        <begin position="8"/>
        <end position="21"/>
    </location>
</feature>
<dbReference type="EMBL" id="JAUSUC010000006">
    <property type="protein sequence ID" value="MDQ0214420.1"/>
    <property type="molecule type" value="Genomic_DNA"/>
</dbReference>
<comment type="caution">
    <text evidence="2">The sequence shown here is derived from an EMBL/GenBank/DDBJ whole genome shotgun (WGS) entry which is preliminary data.</text>
</comment>
<protein>
    <submittedName>
        <fullName evidence="2">Uncharacterized protein</fullName>
    </submittedName>
</protein>
<accession>A0AAJ1SX72</accession>
<proteinExistence type="predicted"/>
<reference evidence="2" key="1">
    <citation type="submission" date="2023-07" db="EMBL/GenBank/DDBJ databases">
        <title>Genomic Encyclopedia of Type Strains, Phase IV (KMG-IV): sequencing the most valuable type-strain genomes for metagenomic binning, comparative biology and taxonomic classification.</title>
        <authorList>
            <person name="Goeker M."/>
        </authorList>
    </citation>
    <scope>NUCLEOTIDE SEQUENCE</scope>
    <source>
        <strain evidence="2">DSM 23947</strain>
    </source>
</reference>
<sequence>MAKKNMSKKLQQAVQHANETNPKSRSTTKPSSSKSDRENL</sequence>
<evidence type="ECO:0000256" key="1">
    <source>
        <dbReference type="SAM" id="MobiDB-lite"/>
    </source>
</evidence>
<feature type="compositionally biased region" description="Low complexity" evidence="1">
    <location>
        <begin position="23"/>
        <end position="33"/>
    </location>
</feature>
<dbReference type="Proteomes" id="UP001237207">
    <property type="component" value="Unassembled WGS sequence"/>
</dbReference>
<gene>
    <name evidence="2" type="ORF">J2S13_000816</name>
</gene>
<evidence type="ECO:0000313" key="2">
    <source>
        <dbReference type="EMBL" id="MDQ0214420.1"/>
    </source>
</evidence>
<dbReference type="AlphaFoldDB" id="A0AAJ1SX72"/>
<evidence type="ECO:0000313" key="3">
    <source>
        <dbReference type="Proteomes" id="UP001237207"/>
    </source>
</evidence>
<dbReference type="RefSeq" id="WP_307256408.1">
    <property type="nucleotide sequence ID" value="NZ_JAUSUC010000006.1"/>
</dbReference>